<comment type="caution">
    <text evidence="3">The sequence shown here is derived from an EMBL/GenBank/DDBJ whole genome shotgun (WGS) entry which is preliminary data.</text>
</comment>
<organism evidence="3 4">
    <name type="scientific">Tritrichomonas musculus</name>
    <dbReference type="NCBI Taxonomy" id="1915356"/>
    <lineage>
        <taxon>Eukaryota</taxon>
        <taxon>Metamonada</taxon>
        <taxon>Parabasalia</taxon>
        <taxon>Tritrichomonadida</taxon>
        <taxon>Tritrichomonadidae</taxon>
        <taxon>Tritrichomonas</taxon>
    </lineage>
</organism>
<name>A0ABR2HIN4_9EUKA</name>
<feature type="domain" description="AAA-ATPase-like" evidence="2">
    <location>
        <begin position="5"/>
        <end position="232"/>
    </location>
</feature>
<feature type="region of interest" description="Disordered" evidence="1">
    <location>
        <begin position="566"/>
        <end position="645"/>
    </location>
</feature>
<dbReference type="Proteomes" id="UP001470230">
    <property type="component" value="Unassembled WGS sequence"/>
</dbReference>
<dbReference type="EMBL" id="JAPFFF010000028">
    <property type="protein sequence ID" value="KAK8847272.1"/>
    <property type="molecule type" value="Genomic_DNA"/>
</dbReference>
<evidence type="ECO:0000256" key="1">
    <source>
        <dbReference type="SAM" id="MobiDB-lite"/>
    </source>
</evidence>
<reference evidence="3 4" key="1">
    <citation type="submission" date="2024-04" db="EMBL/GenBank/DDBJ databases">
        <title>Tritrichomonas musculus Genome.</title>
        <authorList>
            <person name="Alves-Ferreira E."/>
            <person name="Grigg M."/>
            <person name="Lorenzi H."/>
            <person name="Galac M."/>
        </authorList>
    </citation>
    <scope>NUCLEOTIDE SEQUENCE [LARGE SCALE GENOMIC DNA]</scope>
    <source>
        <strain evidence="3 4">EAF2021</strain>
    </source>
</reference>
<proteinExistence type="predicted"/>
<feature type="compositionally biased region" description="Acidic residues" evidence="1">
    <location>
        <begin position="610"/>
        <end position="627"/>
    </location>
</feature>
<evidence type="ECO:0000313" key="3">
    <source>
        <dbReference type="EMBL" id="KAK8847272.1"/>
    </source>
</evidence>
<dbReference type="Pfam" id="PF09820">
    <property type="entry name" value="AAA-ATPase_like"/>
    <property type="match status" value="1"/>
</dbReference>
<feature type="compositionally biased region" description="Basic and acidic residues" evidence="1">
    <location>
        <begin position="742"/>
        <end position="751"/>
    </location>
</feature>
<feature type="compositionally biased region" description="Low complexity" evidence="1">
    <location>
        <begin position="566"/>
        <end position="585"/>
    </location>
</feature>
<accession>A0ABR2HIN4</accession>
<sequence>MINLPSGQEDFKQLRENGSTLYIDKTYFIKEWWESDDKITLILRPRCFGKTLNMSMVNYFFSNRYENSQSLFSNLFISNENKLMNHQGQYPVISLNFNDLKYGDIEFVKSQIKMKIWETYVFFKAQLLESNLLDMTEKSFINSITYEMTDDFAIHSIQYLCCFLNKVYNNKGTIVLLDEYDALIMENWNFNGMNNSFISDEVRNFYFNFISSSFKENKFLMRGIITGVTNIALYAKNIGVYSMISPKYSSCFGFTKEEVFELSKLFQLNSKIDEIERWYGGYFNNYVNVLNPYSVVHFLSDPSQFSNFWFTSSSHIFLNQIIKDGFLSVKDCIINLIQGRSIQKELDNKIVLHDYNDKSEETIWILLLSVGYLTIEKIEDSKFCSKKKFTLRLTNNEVRASFLILLDEIFDDLRCILNEFINSLFEMNFCKMEQLLNEFFEKSLNFCDQSQIYPESIYHTFILGLVVILRNSFFITLKNLNFIGECFYVVLKPMNVEGEKTFYIFLFKKHFTEIIRRTFKEIFTDIWKQEISNDYPDLPLENIKKIVFDYNEQGCNIYFETLEQQQQQQNENQNNNNNSLNIINNTKPTHNYNIRPRNNTNNNNENTNDEKEEEEDDNEDDFEDESDDKDKSFKPHSSGNTLKSRKDQFDHRKYTHFHVNDEVYVIDKNGYDLWEAVIVKNNSGAFFGIHYPNFPQEDETIKGGSRILRRTPKNIKIYKKQEEMRNKALEENGEKLASPIKPSDKNNKHINDQNNSNSVDNTNLISTDG</sequence>
<feature type="region of interest" description="Disordered" evidence="1">
    <location>
        <begin position="731"/>
        <end position="769"/>
    </location>
</feature>
<keyword evidence="4" id="KW-1185">Reference proteome</keyword>
<gene>
    <name evidence="3" type="ORF">M9Y10_019859</name>
</gene>
<protein>
    <recommendedName>
        <fullName evidence="2">AAA-ATPase-like domain-containing protein</fullName>
    </recommendedName>
</protein>
<evidence type="ECO:0000313" key="4">
    <source>
        <dbReference type="Proteomes" id="UP001470230"/>
    </source>
</evidence>
<dbReference type="InterPro" id="IPR018631">
    <property type="entry name" value="AAA-ATPase-like_dom"/>
</dbReference>
<evidence type="ECO:0000259" key="2">
    <source>
        <dbReference type="Pfam" id="PF09820"/>
    </source>
</evidence>
<dbReference type="PANTHER" id="PTHR34825">
    <property type="entry name" value="CONSERVED PROTEIN, WITH A WEAK D-GALACTARATE DEHYDRATASE/ALTRONATE HYDROLASE DOMAIN"/>
    <property type="match status" value="1"/>
</dbReference>
<feature type="compositionally biased region" description="Polar residues" evidence="1">
    <location>
        <begin position="752"/>
        <end position="769"/>
    </location>
</feature>
<dbReference type="PANTHER" id="PTHR34825:SF1">
    <property type="entry name" value="AAA-ATPASE-LIKE DOMAIN-CONTAINING PROTEIN"/>
    <property type="match status" value="1"/>
</dbReference>